<proteinExistence type="predicted"/>
<evidence type="ECO:0000256" key="2">
    <source>
        <dbReference type="SAM" id="Phobius"/>
    </source>
</evidence>
<keyword evidence="2" id="KW-0812">Transmembrane</keyword>
<evidence type="ECO:0000313" key="3">
    <source>
        <dbReference type="EMBL" id="ANI93119.1"/>
    </source>
</evidence>
<reference evidence="3 4" key="1">
    <citation type="submission" date="2016-06" db="EMBL/GenBank/DDBJ databases">
        <title>Complete genome sequence of a saline-alkali tolerant type strain Dietzia timorensis ID05-A0528T.</title>
        <authorList>
            <person name="Wu X."/>
        </authorList>
    </citation>
    <scope>NUCLEOTIDE SEQUENCE [LARGE SCALE GENOMIC DNA]</scope>
    <source>
        <strain evidence="3 4">ID05-A0528</strain>
    </source>
</reference>
<gene>
    <name evidence="3" type="ORF">BJL86_2355</name>
</gene>
<evidence type="ECO:0000313" key="4">
    <source>
        <dbReference type="Proteomes" id="UP000186104"/>
    </source>
</evidence>
<keyword evidence="2" id="KW-0472">Membrane</keyword>
<feature type="transmembrane region" description="Helical" evidence="2">
    <location>
        <begin position="83"/>
        <end position="104"/>
    </location>
</feature>
<evidence type="ECO:0000256" key="1">
    <source>
        <dbReference type="SAM" id="MobiDB-lite"/>
    </source>
</evidence>
<dbReference type="Proteomes" id="UP000186104">
    <property type="component" value="Chromosome"/>
</dbReference>
<feature type="region of interest" description="Disordered" evidence="1">
    <location>
        <begin position="138"/>
        <end position="159"/>
    </location>
</feature>
<dbReference type="EMBL" id="CP015961">
    <property type="protein sequence ID" value="ANI93119.1"/>
    <property type="molecule type" value="Genomic_DNA"/>
</dbReference>
<organism evidence="3 4">
    <name type="scientific">Dietzia timorensis</name>
    <dbReference type="NCBI Taxonomy" id="499555"/>
    <lineage>
        <taxon>Bacteria</taxon>
        <taxon>Bacillati</taxon>
        <taxon>Actinomycetota</taxon>
        <taxon>Actinomycetes</taxon>
        <taxon>Mycobacteriales</taxon>
        <taxon>Dietziaceae</taxon>
        <taxon>Dietzia</taxon>
    </lineage>
</organism>
<feature type="compositionally biased region" description="Low complexity" evidence="1">
    <location>
        <begin position="138"/>
        <end position="149"/>
    </location>
</feature>
<name>A0A173LNA6_9ACTN</name>
<keyword evidence="4" id="KW-1185">Reference proteome</keyword>
<protein>
    <submittedName>
        <fullName evidence="3">Uncharacterized protein</fullName>
    </submittedName>
</protein>
<dbReference type="STRING" id="499555.BJL86_2355"/>
<dbReference type="AlphaFoldDB" id="A0A173LNA6"/>
<keyword evidence="2" id="KW-1133">Transmembrane helix</keyword>
<dbReference type="KEGG" id="dtm:BJL86_2355"/>
<accession>A0A173LNA6</accession>
<feature type="transmembrane region" description="Helical" evidence="2">
    <location>
        <begin position="55"/>
        <end position="77"/>
    </location>
</feature>
<sequence length="159" mass="17727">MSASSSPRHNQRVKSGRRWLPWKSRTRSLTSRAWDWAPDWGTTVGDGPISSIISAVLFIVTFPFMIPALLITPFFLLESLLQWIVFPFAVALRLIGAIPVVAWVKVGDQAPYEERVHGWRRAKARSAELADLARANPSMATTSAATMSSVDDPYQYGPR</sequence>